<evidence type="ECO:0000313" key="2">
    <source>
        <dbReference type="Proteomes" id="UP000324222"/>
    </source>
</evidence>
<keyword evidence="2" id="KW-1185">Reference proteome</keyword>
<dbReference type="AlphaFoldDB" id="A0A5B7I271"/>
<name>A0A5B7I271_PORTR</name>
<comment type="caution">
    <text evidence="1">The sequence shown here is derived from an EMBL/GenBank/DDBJ whole genome shotgun (WGS) entry which is preliminary data.</text>
</comment>
<dbReference type="EMBL" id="VSRR010041345">
    <property type="protein sequence ID" value="MPC75537.1"/>
    <property type="molecule type" value="Genomic_DNA"/>
</dbReference>
<dbReference type="Proteomes" id="UP000324222">
    <property type="component" value="Unassembled WGS sequence"/>
</dbReference>
<protein>
    <submittedName>
        <fullName evidence="1">Uncharacterized protein</fullName>
    </submittedName>
</protein>
<evidence type="ECO:0000313" key="1">
    <source>
        <dbReference type="EMBL" id="MPC75537.1"/>
    </source>
</evidence>
<gene>
    <name evidence="1" type="ORF">E2C01_069927</name>
</gene>
<proteinExistence type="predicted"/>
<sequence>MLSSASVIRVGKPLWCLGTQEFCMVRAPSRTGSGSSLEARTCLEPRPRPLPLTW</sequence>
<accession>A0A5B7I271</accession>
<organism evidence="1 2">
    <name type="scientific">Portunus trituberculatus</name>
    <name type="common">Swimming crab</name>
    <name type="synonym">Neptunus trituberculatus</name>
    <dbReference type="NCBI Taxonomy" id="210409"/>
    <lineage>
        <taxon>Eukaryota</taxon>
        <taxon>Metazoa</taxon>
        <taxon>Ecdysozoa</taxon>
        <taxon>Arthropoda</taxon>
        <taxon>Crustacea</taxon>
        <taxon>Multicrustacea</taxon>
        <taxon>Malacostraca</taxon>
        <taxon>Eumalacostraca</taxon>
        <taxon>Eucarida</taxon>
        <taxon>Decapoda</taxon>
        <taxon>Pleocyemata</taxon>
        <taxon>Brachyura</taxon>
        <taxon>Eubrachyura</taxon>
        <taxon>Portunoidea</taxon>
        <taxon>Portunidae</taxon>
        <taxon>Portuninae</taxon>
        <taxon>Portunus</taxon>
    </lineage>
</organism>
<reference evidence="1 2" key="1">
    <citation type="submission" date="2019-05" db="EMBL/GenBank/DDBJ databases">
        <title>Another draft genome of Portunus trituberculatus and its Hox gene families provides insights of decapod evolution.</title>
        <authorList>
            <person name="Jeong J.-H."/>
            <person name="Song I."/>
            <person name="Kim S."/>
            <person name="Choi T."/>
            <person name="Kim D."/>
            <person name="Ryu S."/>
            <person name="Kim W."/>
        </authorList>
    </citation>
    <scope>NUCLEOTIDE SEQUENCE [LARGE SCALE GENOMIC DNA]</scope>
    <source>
        <tissue evidence="1">Muscle</tissue>
    </source>
</reference>